<comment type="caution">
    <text evidence="2">The sequence shown here is derived from an EMBL/GenBank/DDBJ whole genome shotgun (WGS) entry which is preliminary data.</text>
</comment>
<feature type="transmembrane region" description="Helical" evidence="1">
    <location>
        <begin position="107"/>
        <end position="125"/>
    </location>
</feature>
<evidence type="ECO:0000313" key="3">
    <source>
        <dbReference type="Proteomes" id="UP001165121"/>
    </source>
</evidence>
<dbReference type="EMBL" id="BSXT01001447">
    <property type="protein sequence ID" value="GMF42435.1"/>
    <property type="molecule type" value="Genomic_DNA"/>
</dbReference>
<feature type="transmembrane region" description="Helical" evidence="1">
    <location>
        <begin position="48"/>
        <end position="67"/>
    </location>
</feature>
<evidence type="ECO:0000256" key="1">
    <source>
        <dbReference type="SAM" id="Phobius"/>
    </source>
</evidence>
<gene>
    <name evidence="2" type="ORF">Pfra01_001388300</name>
</gene>
<feature type="transmembrane region" description="Helical" evidence="1">
    <location>
        <begin position="169"/>
        <end position="189"/>
    </location>
</feature>
<keyword evidence="1" id="KW-0472">Membrane</keyword>
<keyword evidence="3" id="KW-1185">Reference proteome</keyword>
<organism evidence="2 3">
    <name type="scientific">Phytophthora fragariaefolia</name>
    <dbReference type="NCBI Taxonomy" id="1490495"/>
    <lineage>
        <taxon>Eukaryota</taxon>
        <taxon>Sar</taxon>
        <taxon>Stramenopiles</taxon>
        <taxon>Oomycota</taxon>
        <taxon>Peronosporomycetes</taxon>
        <taxon>Peronosporales</taxon>
        <taxon>Peronosporaceae</taxon>
        <taxon>Phytophthora</taxon>
    </lineage>
</organism>
<feature type="transmembrane region" description="Helical" evidence="1">
    <location>
        <begin position="21"/>
        <end position="42"/>
    </location>
</feature>
<evidence type="ECO:0000313" key="2">
    <source>
        <dbReference type="EMBL" id="GMF42435.1"/>
    </source>
</evidence>
<reference evidence="2" key="1">
    <citation type="submission" date="2023-04" db="EMBL/GenBank/DDBJ databases">
        <title>Phytophthora fragariaefolia NBRC 109709.</title>
        <authorList>
            <person name="Ichikawa N."/>
            <person name="Sato H."/>
            <person name="Tonouchi N."/>
        </authorList>
    </citation>
    <scope>NUCLEOTIDE SEQUENCE</scope>
    <source>
        <strain evidence="2">NBRC 109709</strain>
    </source>
</reference>
<keyword evidence="1" id="KW-1133">Transmembrane helix</keyword>
<dbReference type="AlphaFoldDB" id="A0A9W6XNP4"/>
<dbReference type="OrthoDB" id="123619at2759"/>
<feature type="transmembrane region" description="Helical" evidence="1">
    <location>
        <begin position="209"/>
        <end position="227"/>
    </location>
</feature>
<feature type="transmembrane region" description="Helical" evidence="1">
    <location>
        <begin position="132"/>
        <end position="157"/>
    </location>
</feature>
<accession>A0A9W6XNP4</accession>
<name>A0A9W6XNP4_9STRA</name>
<feature type="transmembrane region" description="Helical" evidence="1">
    <location>
        <begin position="74"/>
        <end position="95"/>
    </location>
</feature>
<protein>
    <submittedName>
        <fullName evidence="2">Unnamed protein product</fullName>
    </submittedName>
</protein>
<feature type="transmembrane region" description="Helical" evidence="1">
    <location>
        <begin position="233"/>
        <end position="250"/>
    </location>
</feature>
<proteinExistence type="predicted"/>
<keyword evidence="1" id="KW-0812">Transmembrane</keyword>
<dbReference type="Proteomes" id="UP001165121">
    <property type="component" value="Unassembled WGS sequence"/>
</dbReference>
<sequence>MEPRSYAISRLTDRWMKDVRGAQVTAALVAASAAAAISTIIAMHVEKTVVTCAAVGSFFAVASACFAPTPSDAIAILIHEGTLTVTAMSTMIAHYTGSDTEMAILDYLFVALAGWVIIVISRIVATKKLLECFLMVTLDTVAMLHVTVIMVEVVDFVEHPLANNLPREFAAFFVTVASAELGHFLFGLVTSQRRLRYFRRWRVSTAADYITSVLFGTAGMLVWMLWIDTTSMNTWNIVTLVGAAALSQVGRSFMTLIHETALAPSWNRTTFTIWNNGIMELMNPFLVGWIVFHPYAKTILEGGDGY</sequence>